<dbReference type="AlphaFoldDB" id="A9UQ80"/>
<feature type="compositionally biased region" description="Low complexity" evidence="1">
    <location>
        <begin position="110"/>
        <end position="127"/>
    </location>
</feature>
<dbReference type="GeneID" id="5887379"/>
<dbReference type="EMBL" id="CH991543">
    <property type="protein sequence ID" value="EDQ93001.1"/>
    <property type="molecule type" value="Genomic_DNA"/>
</dbReference>
<feature type="region of interest" description="Disordered" evidence="1">
    <location>
        <begin position="1"/>
        <end position="80"/>
    </location>
</feature>
<dbReference type="InParanoid" id="A9UQ80"/>
<feature type="region of interest" description="Disordered" evidence="1">
    <location>
        <begin position="110"/>
        <end position="194"/>
    </location>
</feature>
<evidence type="ECO:0000313" key="3">
    <source>
        <dbReference type="Proteomes" id="UP000001357"/>
    </source>
</evidence>
<feature type="compositionally biased region" description="Basic residues" evidence="1">
    <location>
        <begin position="61"/>
        <end position="78"/>
    </location>
</feature>
<protein>
    <submittedName>
        <fullName evidence="2">Uncharacterized protein</fullName>
    </submittedName>
</protein>
<reference evidence="2 3" key="1">
    <citation type="journal article" date="2008" name="Nature">
        <title>The genome of the choanoflagellate Monosiga brevicollis and the origin of metazoans.</title>
        <authorList>
            <consortium name="JGI Sequencing"/>
            <person name="King N."/>
            <person name="Westbrook M.J."/>
            <person name="Young S.L."/>
            <person name="Kuo A."/>
            <person name="Abedin M."/>
            <person name="Chapman J."/>
            <person name="Fairclough S."/>
            <person name="Hellsten U."/>
            <person name="Isogai Y."/>
            <person name="Letunic I."/>
            <person name="Marr M."/>
            <person name="Pincus D."/>
            <person name="Putnam N."/>
            <person name="Rokas A."/>
            <person name="Wright K.J."/>
            <person name="Zuzow R."/>
            <person name="Dirks W."/>
            <person name="Good M."/>
            <person name="Goodstein D."/>
            <person name="Lemons D."/>
            <person name="Li W."/>
            <person name="Lyons J.B."/>
            <person name="Morris A."/>
            <person name="Nichols S."/>
            <person name="Richter D.J."/>
            <person name="Salamov A."/>
            <person name="Bork P."/>
            <person name="Lim W.A."/>
            <person name="Manning G."/>
            <person name="Miller W.T."/>
            <person name="McGinnis W."/>
            <person name="Shapiro H."/>
            <person name="Tjian R."/>
            <person name="Grigoriev I.V."/>
            <person name="Rokhsar D."/>
        </authorList>
    </citation>
    <scope>NUCLEOTIDE SEQUENCE [LARGE SCALE GENOMIC DNA]</scope>
    <source>
        <strain evidence="3">MX1 / ATCC 50154</strain>
    </source>
</reference>
<feature type="compositionally biased region" description="Basic and acidic residues" evidence="1">
    <location>
        <begin position="29"/>
        <end position="49"/>
    </location>
</feature>
<evidence type="ECO:0000313" key="2">
    <source>
        <dbReference type="EMBL" id="EDQ93001.1"/>
    </source>
</evidence>
<keyword evidence="3" id="KW-1185">Reference proteome</keyword>
<organism evidence="2 3">
    <name type="scientific">Monosiga brevicollis</name>
    <name type="common">Choanoflagellate</name>
    <dbReference type="NCBI Taxonomy" id="81824"/>
    <lineage>
        <taxon>Eukaryota</taxon>
        <taxon>Choanoflagellata</taxon>
        <taxon>Craspedida</taxon>
        <taxon>Salpingoecidae</taxon>
        <taxon>Monosiga</taxon>
    </lineage>
</organism>
<name>A9UQ80_MONBE</name>
<proteinExistence type="predicted"/>
<dbReference type="Proteomes" id="UP000001357">
    <property type="component" value="Unassembled WGS sequence"/>
</dbReference>
<dbReference type="RefSeq" id="XP_001742763.1">
    <property type="nucleotide sequence ID" value="XM_001742711.1"/>
</dbReference>
<gene>
    <name evidence="2" type="ORF">MONBRDRAFT_5198</name>
</gene>
<evidence type="ECO:0000256" key="1">
    <source>
        <dbReference type="SAM" id="MobiDB-lite"/>
    </source>
</evidence>
<sequence>MAARSEMALAAPAELNPRSDGDGNLDFTNKSHDEDHMPCPTRRSCDAAHHHQSSPSATTGRRSRHQRQRHAPISHRSSRAFQCELMNSRDASPAAQEVLDALNHVATTAAPIPTPASAPASPCSQAPWRSRMHDSGCDLSFEQEDKDPVESLRAPPRLSLHLDNMEAPPPGSHRRTKSEHHPLAKASPSSFLVQ</sequence>
<dbReference type="KEGG" id="mbr:MONBRDRAFT_5198"/>
<accession>A9UQ80</accession>